<organism evidence="3 4">
    <name type="scientific">Promicromonospora citrea</name>
    <dbReference type="NCBI Taxonomy" id="43677"/>
    <lineage>
        <taxon>Bacteria</taxon>
        <taxon>Bacillati</taxon>
        <taxon>Actinomycetota</taxon>
        <taxon>Actinomycetes</taxon>
        <taxon>Micrococcales</taxon>
        <taxon>Promicromonosporaceae</taxon>
        <taxon>Promicromonospora</taxon>
    </lineage>
</organism>
<dbReference type="Gene3D" id="3.40.50.720">
    <property type="entry name" value="NAD(P)-binding Rossmann-like Domain"/>
    <property type="match status" value="1"/>
</dbReference>
<evidence type="ECO:0000313" key="3">
    <source>
        <dbReference type="EMBL" id="GGM23911.1"/>
    </source>
</evidence>
<dbReference type="SUPFAM" id="SSF51735">
    <property type="entry name" value="NAD(P)-binding Rossmann-fold domains"/>
    <property type="match status" value="1"/>
</dbReference>
<evidence type="ECO:0000256" key="2">
    <source>
        <dbReference type="ARBA" id="ARBA00023002"/>
    </source>
</evidence>
<dbReference type="InterPro" id="IPR002347">
    <property type="entry name" value="SDR_fam"/>
</dbReference>
<keyword evidence="2" id="KW-0560">Oxidoreductase</keyword>
<accession>A0A8H9GHV9</accession>
<dbReference type="Pfam" id="PF00106">
    <property type="entry name" value="adh_short"/>
    <property type="match status" value="1"/>
</dbReference>
<dbReference type="Proteomes" id="UP000655589">
    <property type="component" value="Unassembled WGS sequence"/>
</dbReference>
<dbReference type="GO" id="GO:0016491">
    <property type="term" value="F:oxidoreductase activity"/>
    <property type="evidence" value="ECO:0007669"/>
    <property type="project" value="UniProtKB-KW"/>
</dbReference>
<protein>
    <submittedName>
        <fullName evidence="3">Oxidoreductase</fullName>
    </submittedName>
</protein>
<gene>
    <name evidence="3" type="ORF">GCM10010102_19520</name>
</gene>
<keyword evidence="4" id="KW-1185">Reference proteome</keyword>
<reference evidence="3" key="1">
    <citation type="journal article" date="2014" name="Int. J. Syst. Evol. Microbiol.">
        <title>Complete genome sequence of Corynebacterium casei LMG S-19264T (=DSM 44701T), isolated from a smear-ripened cheese.</title>
        <authorList>
            <consortium name="US DOE Joint Genome Institute (JGI-PGF)"/>
            <person name="Walter F."/>
            <person name="Albersmeier A."/>
            <person name="Kalinowski J."/>
            <person name="Ruckert C."/>
        </authorList>
    </citation>
    <scope>NUCLEOTIDE SEQUENCE</scope>
    <source>
        <strain evidence="3">JCM 3051</strain>
    </source>
</reference>
<comment type="caution">
    <text evidence="3">The sequence shown here is derived from an EMBL/GenBank/DDBJ whole genome shotgun (WGS) entry which is preliminary data.</text>
</comment>
<dbReference type="InterPro" id="IPR036291">
    <property type="entry name" value="NAD(P)-bd_dom_sf"/>
</dbReference>
<evidence type="ECO:0000313" key="4">
    <source>
        <dbReference type="Proteomes" id="UP000655589"/>
    </source>
</evidence>
<sequence>MTEQTQARTQHKQHPLGSGFTAFSTADDVLAGIDLTGRNVVVTGGHNGIGHETTRALAAAGASVTVASRDPERAAEKLAGIPRVEAWQLDLLDPASIDAFVERYLATGRPLHVLINNAGIMAGPLVRDARGFESQFATNHLGHFQLTLGLRPALQAAHGARVVNLTSGGHRASDIRWDDPHFESGYDEMGILAYGQSKTANVLFAVELDRRWAADGIRGYAVHPGIVITTNLGPHLPAGEERTPWLDVAARQAMGLIDEAGEVVVDPEHEKKTVQQGASTSVFAATSPLLADIGGVYLKDNDISPLDEDQQEMDFATEQNPRATVVPHAVDPASARRLWELSERLLRDGRA</sequence>
<comment type="similarity">
    <text evidence="1">Belongs to the short-chain dehydrogenases/reductases (SDR) family.</text>
</comment>
<name>A0A8H9GHV9_9MICO</name>
<dbReference type="RefSeq" id="WP_171104914.1">
    <property type="nucleotide sequence ID" value="NZ_BMPT01000006.1"/>
</dbReference>
<dbReference type="PANTHER" id="PTHR24320:SF148">
    <property type="entry name" value="NAD(P)-BINDING ROSSMANN-FOLD SUPERFAMILY PROTEIN"/>
    <property type="match status" value="1"/>
</dbReference>
<reference evidence="3" key="2">
    <citation type="submission" date="2020-09" db="EMBL/GenBank/DDBJ databases">
        <authorList>
            <person name="Sun Q."/>
            <person name="Ohkuma M."/>
        </authorList>
    </citation>
    <scope>NUCLEOTIDE SEQUENCE</scope>
    <source>
        <strain evidence="3">JCM 3051</strain>
    </source>
</reference>
<dbReference type="PANTHER" id="PTHR24320">
    <property type="entry name" value="RETINOL DEHYDROGENASE"/>
    <property type="match status" value="1"/>
</dbReference>
<dbReference type="AlphaFoldDB" id="A0A8H9GHV9"/>
<dbReference type="PRINTS" id="PR00081">
    <property type="entry name" value="GDHRDH"/>
</dbReference>
<dbReference type="EMBL" id="BMPT01000006">
    <property type="protein sequence ID" value="GGM23911.1"/>
    <property type="molecule type" value="Genomic_DNA"/>
</dbReference>
<evidence type="ECO:0000256" key="1">
    <source>
        <dbReference type="ARBA" id="ARBA00006484"/>
    </source>
</evidence>
<proteinExistence type="inferred from homology"/>